<dbReference type="PANTHER" id="PTHR43280:SF28">
    <property type="entry name" value="HTH-TYPE TRANSCRIPTIONAL ACTIVATOR RHAS"/>
    <property type="match status" value="1"/>
</dbReference>
<comment type="caution">
    <text evidence="5">The sequence shown here is derived from an EMBL/GenBank/DDBJ whole genome shotgun (WGS) entry which is preliminary data.</text>
</comment>
<dbReference type="PANTHER" id="PTHR43280">
    <property type="entry name" value="ARAC-FAMILY TRANSCRIPTIONAL REGULATOR"/>
    <property type="match status" value="1"/>
</dbReference>
<organism evidence="5 6">
    <name type="scientific">Ruminiclostridium cellobioparum subsp. termitidis CT1112</name>
    <dbReference type="NCBI Taxonomy" id="1195236"/>
    <lineage>
        <taxon>Bacteria</taxon>
        <taxon>Bacillati</taxon>
        <taxon>Bacillota</taxon>
        <taxon>Clostridia</taxon>
        <taxon>Eubacteriales</taxon>
        <taxon>Oscillospiraceae</taxon>
        <taxon>Ruminiclostridium</taxon>
    </lineage>
</organism>
<dbReference type="Pfam" id="PF02311">
    <property type="entry name" value="AraC_binding"/>
    <property type="match status" value="1"/>
</dbReference>
<dbReference type="PROSITE" id="PS00041">
    <property type="entry name" value="HTH_ARAC_FAMILY_1"/>
    <property type="match status" value="1"/>
</dbReference>
<gene>
    <name evidence="5" type="ORF">CTER_3456</name>
</gene>
<dbReference type="PROSITE" id="PS01124">
    <property type="entry name" value="HTH_ARAC_FAMILY_2"/>
    <property type="match status" value="1"/>
</dbReference>
<accession>S0FNX2</accession>
<feature type="domain" description="HTH araC/xylS-type" evidence="4">
    <location>
        <begin position="184"/>
        <end position="282"/>
    </location>
</feature>
<dbReference type="GO" id="GO:0043565">
    <property type="term" value="F:sequence-specific DNA binding"/>
    <property type="evidence" value="ECO:0007669"/>
    <property type="project" value="InterPro"/>
</dbReference>
<sequence length="285" mass="33033">MEARHQTTINKYTGHLPVNVFNTDVQVFPPHWHERVEIVYVLGEELNIGLNNSVYTLHNRDILIINMGEIHYFLKQPQKCDRIIIHFDLSLFEEIAHSISGRRLTEPLITCDTSGGSTGSPVHEYFERNILDINNEIKNKEPGFEFFVAARLCELAAGMIRYIPNEKLCPADKNKQIKKLELLEEVTKYIDKNLHREISLSEAAKYVNFSKYHFTRFFKDTTGMTFWKYLNNYKVSKAANRLINSSDSILEIAFDSGFNSIKTFNRVFKQVRGCSPSDFKKAIIE</sequence>
<dbReference type="Proteomes" id="UP000014155">
    <property type="component" value="Unassembled WGS sequence"/>
</dbReference>
<keyword evidence="6" id="KW-1185">Reference proteome</keyword>
<dbReference type="InterPro" id="IPR003313">
    <property type="entry name" value="AraC-bd"/>
</dbReference>
<protein>
    <submittedName>
        <fullName evidence="5">AraC family transcriptional regulator</fullName>
    </submittedName>
</protein>
<dbReference type="PATRIC" id="fig|1195236.3.peg.3677"/>
<keyword evidence="3" id="KW-0804">Transcription</keyword>
<dbReference type="eggNOG" id="COG1917">
    <property type="taxonomic scope" value="Bacteria"/>
</dbReference>
<dbReference type="SUPFAM" id="SSF51215">
    <property type="entry name" value="Regulatory protein AraC"/>
    <property type="match status" value="1"/>
</dbReference>
<dbReference type="RefSeq" id="WP_004627648.1">
    <property type="nucleotide sequence ID" value="NZ_AORV01000046.1"/>
</dbReference>
<dbReference type="STRING" id="1195236.CTER_3456"/>
<reference evidence="5 6" key="1">
    <citation type="journal article" date="2013" name="Genome Announc.">
        <title>Draft Genome Sequence of the Cellulolytic, Mesophilic, Anaerobic Bacterium Clostridium termitidis Strain CT1112 (DSM 5398).</title>
        <authorList>
            <person name="Lal S."/>
            <person name="Ramachandran U."/>
            <person name="Zhang X."/>
            <person name="Munir R."/>
            <person name="Sparling R."/>
            <person name="Levin D.B."/>
        </authorList>
    </citation>
    <scope>NUCLEOTIDE SEQUENCE [LARGE SCALE GENOMIC DNA]</scope>
    <source>
        <strain evidence="5 6">CT1112</strain>
    </source>
</reference>
<dbReference type="Gene3D" id="1.10.10.60">
    <property type="entry name" value="Homeodomain-like"/>
    <property type="match status" value="2"/>
</dbReference>
<dbReference type="SMART" id="SM00342">
    <property type="entry name" value="HTH_ARAC"/>
    <property type="match status" value="1"/>
</dbReference>
<keyword evidence="1" id="KW-0805">Transcription regulation</keyword>
<evidence type="ECO:0000256" key="3">
    <source>
        <dbReference type="ARBA" id="ARBA00023163"/>
    </source>
</evidence>
<evidence type="ECO:0000256" key="2">
    <source>
        <dbReference type="ARBA" id="ARBA00023125"/>
    </source>
</evidence>
<dbReference type="InterPro" id="IPR018060">
    <property type="entry name" value="HTH_AraC"/>
</dbReference>
<dbReference type="AlphaFoldDB" id="S0FNX2"/>
<dbReference type="SUPFAM" id="SSF46689">
    <property type="entry name" value="Homeodomain-like"/>
    <property type="match status" value="2"/>
</dbReference>
<dbReference type="GO" id="GO:0003700">
    <property type="term" value="F:DNA-binding transcription factor activity"/>
    <property type="evidence" value="ECO:0007669"/>
    <property type="project" value="InterPro"/>
</dbReference>
<proteinExistence type="predicted"/>
<dbReference type="InterPro" id="IPR020449">
    <property type="entry name" value="Tscrpt_reg_AraC-type_HTH"/>
</dbReference>
<dbReference type="InterPro" id="IPR018062">
    <property type="entry name" value="HTH_AraC-typ_CS"/>
</dbReference>
<evidence type="ECO:0000313" key="6">
    <source>
        <dbReference type="Proteomes" id="UP000014155"/>
    </source>
</evidence>
<dbReference type="EMBL" id="AORV01000046">
    <property type="protein sequence ID" value="EMS70819.1"/>
    <property type="molecule type" value="Genomic_DNA"/>
</dbReference>
<name>S0FNX2_RUMCE</name>
<dbReference type="Gene3D" id="2.60.120.10">
    <property type="entry name" value="Jelly Rolls"/>
    <property type="match status" value="1"/>
</dbReference>
<evidence type="ECO:0000313" key="5">
    <source>
        <dbReference type="EMBL" id="EMS70819.1"/>
    </source>
</evidence>
<dbReference type="PRINTS" id="PR00032">
    <property type="entry name" value="HTHARAC"/>
</dbReference>
<dbReference type="InterPro" id="IPR037923">
    <property type="entry name" value="HTH-like"/>
</dbReference>
<evidence type="ECO:0000259" key="4">
    <source>
        <dbReference type="PROSITE" id="PS01124"/>
    </source>
</evidence>
<dbReference type="InterPro" id="IPR009057">
    <property type="entry name" value="Homeodomain-like_sf"/>
</dbReference>
<dbReference type="InterPro" id="IPR014710">
    <property type="entry name" value="RmlC-like_jellyroll"/>
</dbReference>
<evidence type="ECO:0000256" key="1">
    <source>
        <dbReference type="ARBA" id="ARBA00023015"/>
    </source>
</evidence>
<dbReference type="eggNOG" id="COG4977">
    <property type="taxonomic scope" value="Bacteria"/>
</dbReference>
<keyword evidence="2" id="KW-0238">DNA-binding</keyword>
<dbReference type="Pfam" id="PF12833">
    <property type="entry name" value="HTH_18"/>
    <property type="match status" value="1"/>
</dbReference>